<dbReference type="InterPro" id="IPR051556">
    <property type="entry name" value="N-term/lysine_N-AcTrnsfr"/>
</dbReference>
<evidence type="ECO:0000313" key="5">
    <source>
        <dbReference type="Proteomes" id="UP000515908"/>
    </source>
</evidence>
<organism evidence="4 5">
    <name type="scientific">Angomonas deanei</name>
    <dbReference type="NCBI Taxonomy" id="59799"/>
    <lineage>
        <taxon>Eukaryota</taxon>
        <taxon>Discoba</taxon>
        <taxon>Euglenozoa</taxon>
        <taxon>Kinetoplastea</taxon>
        <taxon>Metakinetoplastina</taxon>
        <taxon>Trypanosomatida</taxon>
        <taxon>Trypanosomatidae</taxon>
        <taxon>Strigomonadinae</taxon>
        <taxon>Angomonas</taxon>
    </lineage>
</organism>
<dbReference type="InterPro" id="IPR000182">
    <property type="entry name" value="GNAT_dom"/>
</dbReference>
<proteinExistence type="predicted"/>
<evidence type="ECO:0000256" key="1">
    <source>
        <dbReference type="ARBA" id="ARBA00022679"/>
    </source>
</evidence>
<protein>
    <submittedName>
        <fullName evidence="4">Acetyltransferase (GNAT) family/Acetyltransferase (GNAT) domain containing protein, putative</fullName>
    </submittedName>
</protein>
<dbReference type="CDD" id="cd04301">
    <property type="entry name" value="NAT_SF"/>
    <property type="match status" value="1"/>
</dbReference>
<keyword evidence="2" id="KW-0012">Acyltransferase</keyword>
<dbReference type="OrthoDB" id="47374at2759"/>
<dbReference type="GO" id="GO:0016747">
    <property type="term" value="F:acyltransferase activity, transferring groups other than amino-acyl groups"/>
    <property type="evidence" value="ECO:0007669"/>
    <property type="project" value="InterPro"/>
</dbReference>
<dbReference type="Proteomes" id="UP000515908">
    <property type="component" value="Chromosome 29"/>
</dbReference>
<dbReference type="GO" id="GO:0007064">
    <property type="term" value="P:mitotic sister chromatid cohesion"/>
    <property type="evidence" value="ECO:0007669"/>
    <property type="project" value="TreeGrafter"/>
</dbReference>
<sequence>MGTDLTNTPLEELKGLRIRSLHDSRLTEKIRVIDGQCLLVKYKDEYYDTYVRNQLHVYNLVAYYHDLLVGSLTCRLEPVENTENTYKLYIMTICVLEPYRHMKIGTRMLLKILDTASKEKRFPLESVTLHMQVGSPVLNFYQQFGFEVVKEVKDYYNDLDVRDALLLRKEVVQATEGGKKKKK</sequence>
<name>S9VEU0_9TRYP</name>
<evidence type="ECO:0000259" key="3">
    <source>
        <dbReference type="PROSITE" id="PS51186"/>
    </source>
</evidence>
<dbReference type="AlphaFoldDB" id="S9VEU0"/>
<feature type="domain" description="N-acetyltransferase" evidence="3">
    <location>
        <begin position="16"/>
        <end position="168"/>
    </location>
</feature>
<dbReference type="VEuPathDB" id="TriTrypDB:ADEAN_001054300"/>
<gene>
    <name evidence="4" type="ORF">ADEAN_001054300</name>
</gene>
<dbReference type="GO" id="GO:0031415">
    <property type="term" value="C:NatA complex"/>
    <property type="evidence" value="ECO:0007669"/>
    <property type="project" value="TreeGrafter"/>
</dbReference>
<dbReference type="SUPFAM" id="SSF55729">
    <property type="entry name" value="Acyl-CoA N-acyltransferases (Nat)"/>
    <property type="match status" value="1"/>
</dbReference>
<dbReference type="Gene3D" id="3.40.630.30">
    <property type="match status" value="1"/>
</dbReference>
<dbReference type="Pfam" id="PF00583">
    <property type="entry name" value="Acetyltransf_1"/>
    <property type="match status" value="1"/>
</dbReference>
<reference evidence="4 5" key="1">
    <citation type="submission" date="2020-08" db="EMBL/GenBank/DDBJ databases">
        <authorList>
            <person name="Newling K."/>
            <person name="Davey J."/>
            <person name="Forrester S."/>
        </authorList>
    </citation>
    <scope>NUCLEOTIDE SEQUENCE [LARGE SCALE GENOMIC DNA]</scope>
    <source>
        <strain evidence="5">Crithidia deanei Carvalho (ATCC PRA-265)</strain>
    </source>
</reference>
<accession>S9VEU0</accession>
<evidence type="ECO:0000313" key="4">
    <source>
        <dbReference type="EMBL" id="CAD2222984.1"/>
    </source>
</evidence>
<dbReference type="PANTHER" id="PTHR42919">
    <property type="entry name" value="N-ALPHA-ACETYLTRANSFERASE"/>
    <property type="match status" value="1"/>
</dbReference>
<dbReference type="InterPro" id="IPR016181">
    <property type="entry name" value="Acyl_CoA_acyltransferase"/>
</dbReference>
<keyword evidence="5" id="KW-1185">Reference proteome</keyword>
<dbReference type="PANTHER" id="PTHR42919:SF8">
    <property type="entry name" value="N-ALPHA-ACETYLTRANSFERASE 50"/>
    <property type="match status" value="1"/>
</dbReference>
<dbReference type="EMBL" id="LR877173">
    <property type="protein sequence ID" value="CAD2222984.1"/>
    <property type="molecule type" value="Genomic_DNA"/>
</dbReference>
<evidence type="ECO:0000256" key="2">
    <source>
        <dbReference type="ARBA" id="ARBA00023315"/>
    </source>
</evidence>
<dbReference type="PROSITE" id="PS51186">
    <property type="entry name" value="GNAT"/>
    <property type="match status" value="1"/>
</dbReference>
<keyword evidence="1 4" id="KW-0808">Transferase</keyword>